<dbReference type="InterPro" id="IPR039365">
    <property type="entry name" value="IS701-like"/>
</dbReference>
<dbReference type="AlphaFoldDB" id="A0A3G4YJF5"/>
<dbReference type="PANTHER" id="PTHR33627:SF1">
    <property type="entry name" value="TRANSPOSASE"/>
    <property type="match status" value="1"/>
</dbReference>
<dbReference type="Pfam" id="PF13546">
    <property type="entry name" value="DDE_5"/>
    <property type="match status" value="1"/>
</dbReference>
<gene>
    <name evidence="3" type="primary">orf-02</name>
</gene>
<evidence type="ECO:0000259" key="2">
    <source>
        <dbReference type="Pfam" id="PF13546"/>
    </source>
</evidence>
<sequence length="422" mass="45722">MTLVNREPDCIALLDDPTDGPGPETTGRPALDRSVAELSPVVFASLPRADQRRKGLMYLRGLLGATGRKSVRNIAAFLGDQVNDQGLHHFINDSTWEWDPMREALGRHVLQRLPPRAYVVHPLLIPKSGTHSAGVTRTFSWERGQAVTAQQVTGVWGVTAQTAHPLNWQLHLPSQSPRGTPDDCRGTVPGTDPAAWRTPEEAMVNAYVETAARLSLPRRPVVLNAERLDGIKLVARLGAAGLRHVSKIAPDTWLLPNDPSLPGWGDSPLQASRIARMARAGRNRVALIPSGTPDTPELVVTARVRLPAVREASGQRGTGNGDLLLIGVGGGRSRWPEELWLTDMARADHSALLRLVGLSRRVERQGVPLAERVGIRDFVGRSYAGWNRHATLASVAHAATELAGLRPDADPLAARGWGRACL</sequence>
<dbReference type="RefSeq" id="WP_173873828.1">
    <property type="nucleotide sequence ID" value="NZ_CP191151.1"/>
</dbReference>
<organism evidence="3">
    <name type="scientific">Streptomyces albus subsp. chlorinus</name>
    <dbReference type="NCBI Taxonomy" id="337066"/>
    <lineage>
        <taxon>Bacteria</taxon>
        <taxon>Bacillati</taxon>
        <taxon>Actinomycetota</taxon>
        <taxon>Actinomycetes</taxon>
        <taxon>Kitasatosporales</taxon>
        <taxon>Streptomycetaceae</taxon>
        <taxon>Streptomyces</taxon>
    </lineage>
</organism>
<dbReference type="EMBL" id="MH924838">
    <property type="protein sequence ID" value="AYV61400.1"/>
    <property type="molecule type" value="Genomic_DNA"/>
</dbReference>
<proteinExistence type="predicted"/>
<feature type="region of interest" description="Disordered" evidence="1">
    <location>
        <begin position="1"/>
        <end position="31"/>
    </location>
</feature>
<dbReference type="InterPro" id="IPR038721">
    <property type="entry name" value="IS701-like_DDE_dom"/>
</dbReference>
<accession>A0A3G4YJF5</accession>
<dbReference type="PANTHER" id="PTHR33627">
    <property type="entry name" value="TRANSPOSASE"/>
    <property type="match status" value="1"/>
</dbReference>
<evidence type="ECO:0000256" key="1">
    <source>
        <dbReference type="SAM" id="MobiDB-lite"/>
    </source>
</evidence>
<evidence type="ECO:0000313" key="3">
    <source>
        <dbReference type="EMBL" id="AYV61400.1"/>
    </source>
</evidence>
<reference evidence="3" key="1">
    <citation type="journal article" date="2018" name="Mar. Drugs">
        <title>Heterologous Expression of the Nybomycin Gene Cluster from the Marine Strain Streptomyces albus subsp. chlorinus NRRL B-24108.</title>
        <authorList>
            <person name="Rodriguez Estevez M."/>
            <person name="Myronovskyi M."/>
            <person name="Gummerlich N."/>
            <person name="Nadmid S."/>
            <person name="Luzhetskyy A."/>
        </authorList>
    </citation>
    <scope>NUCLEOTIDE SEQUENCE</scope>
    <source>
        <strain evidence="3">LW030448</strain>
    </source>
</reference>
<protein>
    <recommendedName>
        <fullName evidence="2">Transposase IS701-like DDE domain-containing protein</fullName>
    </recommendedName>
</protein>
<name>A0A3G4YJF5_9ACTN</name>
<feature type="domain" description="Transposase IS701-like DDE" evidence="2">
    <location>
        <begin position="42"/>
        <end position="261"/>
    </location>
</feature>